<dbReference type="GeneID" id="25290808"/>
<dbReference type="RefSeq" id="XP_013275218.1">
    <property type="nucleotide sequence ID" value="XM_013419764.1"/>
</dbReference>
<dbReference type="GO" id="GO:0005829">
    <property type="term" value="C:cytosol"/>
    <property type="evidence" value="ECO:0007669"/>
    <property type="project" value="TreeGrafter"/>
</dbReference>
<feature type="compositionally biased region" description="Basic and acidic residues" evidence="1">
    <location>
        <begin position="290"/>
        <end position="310"/>
    </location>
</feature>
<organism evidence="3 4">
    <name type="scientific">Rhinocladiella mackenziei CBS 650.93</name>
    <dbReference type="NCBI Taxonomy" id="1442369"/>
    <lineage>
        <taxon>Eukaryota</taxon>
        <taxon>Fungi</taxon>
        <taxon>Dikarya</taxon>
        <taxon>Ascomycota</taxon>
        <taxon>Pezizomycotina</taxon>
        <taxon>Eurotiomycetes</taxon>
        <taxon>Chaetothyriomycetidae</taxon>
        <taxon>Chaetothyriales</taxon>
        <taxon>Herpotrichiellaceae</taxon>
        <taxon>Rhinocladiella</taxon>
    </lineage>
</organism>
<sequence>MPPQHVEIAETIAALRRTLRREREAPTDQPISSATNRGNKLKRGANYVHAGALPYLHGPDGYKQKIEHAGYSRYILDYNPKRYNEYGDELEDSESDAEADADAEDENPYSNVRIEELLCPLKHPSDLARHPTLSLPFLDSALPDMVKSTEDKLRQERVNLWRAKNLSRQFMGDESWMPCGRMEVNDDWDMFEPKPRSTTPCASKKRKRNTENEAAPNGINGHDYSDVGENGLAMQDAVDAQLSNPEEQAESHSKKTGKSERELETETELGATDGVDVTERGPATTNGVHTNEDAHTSQGEPGEKKAKENNALESKSGAPESMEVDTEGHGNDGASEDDTEQPQPTRRITRSLAAEHNSSNAPTPLSRRSTNSSIDSSLLQADPLFLLPPSLAANHRAPRNLSRLGLPVEEFIETRRLLMMFIQKQEESVRGYEAVLAKLIKAKRMRDNVWDWCKTEGHVGEWSDGEDWIDAEAWGLAPDELKKGKDEEEVEGAEETGRKGKRRRRD</sequence>
<evidence type="ECO:0000313" key="4">
    <source>
        <dbReference type="Proteomes" id="UP000053617"/>
    </source>
</evidence>
<dbReference type="InterPro" id="IPR039602">
    <property type="entry name" value="Rxt2"/>
</dbReference>
<protein>
    <recommendedName>
        <fullName evidence="2">Transcriptional regulatory protein RXT2 N-terminal domain-containing protein</fullName>
    </recommendedName>
</protein>
<feature type="compositionally biased region" description="Acidic residues" evidence="1">
    <location>
        <begin position="86"/>
        <end position="107"/>
    </location>
</feature>
<feature type="compositionally biased region" description="Polar residues" evidence="1">
    <location>
        <begin position="29"/>
        <end position="38"/>
    </location>
</feature>
<evidence type="ECO:0000256" key="1">
    <source>
        <dbReference type="SAM" id="MobiDB-lite"/>
    </source>
</evidence>
<dbReference type="Pfam" id="PF08595">
    <property type="entry name" value="RXT2_N"/>
    <property type="match status" value="1"/>
</dbReference>
<feature type="domain" description="Transcriptional regulatory protein RXT2 N-terminal" evidence="2">
    <location>
        <begin position="35"/>
        <end position="173"/>
    </location>
</feature>
<accession>A0A0D2G0Q1</accession>
<dbReference type="PANTHER" id="PTHR28232:SF1">
    <property type="entry name" value="TRANSCRIPTIONAL REGULATORY PROTEIN RXT2"/>
    <property type="match status" value="1"/>
</dbReference>
<feature type="compositionally biased region" description="Basic and acidic residues" evidence="1">
    <location>
        <begin position="249"/>
        <end position="264"/>
    </location>
</feature>
<dbReference type="EMBL" id="KN847476">
    <property type="protein sequence ID" value="KIX08082.1"/>
    <property type="molecule type" value="Genomic_DNA"/>
</dbReference>
<reference evidence="3 4" key="1">
    <citation type="submission" date="2015-01" db="EMBL/GenBank/DDBJ databases">
        <title>The Genome Sequence of Rhinocladiella mackenzie CBS 650.93.</title>
        <authorList>
            <consortium name="The Broad Institute Genomics Platform"/>
            <person name="Cuomo C."/>
            <person name="de Hoog S."/>
            <person name="Gorbushina A."/>
            <person name="Stielow B."/>
            <person name="Teixiera M."/>
            <person name="Abouelleil A."/>
            <person name="Chapman S.B."/>
            <person name="Priest M."/>
            <person name="Young S.K."/>
            <person name="Wortman J."/>
            <person name="Nusbaum C."/>
            <person name="Birren B."/>
        </authorList>
    </citation>
    <scope>NUCLEOTIDE SEQUENCE [LARGE SCALE GENOMIC DNA]</scope>
    <source>
        <strain evidence="3 4">CBS 650.93</strain>
    </source>
</reference>
<keyword evidence="4" id="KW-1185">Reference proteome</keyword>
<feature type="region of interest" description="Disordered" evidence="1">
    <location>
        <begin position="20"/>
        <end position="40"/>
    </location>
</feature>
<gene>
    <name evidence="3" type="ORF">Z518_02737</name>
</gene>
<dbReference type="Proteomes" id="UP000053617">
    <property type="component" value="Unassembled WGS sequence"/>
</dbReference>
<proteinExistence type="predicted"/>
<feature type="region of interest" description="Disordered" evidence="1">
    <location>
        <begin position="186"/>
        <end position="229"/>
    </location>
</feature>
<evidence type="ECO:0000313" key="3">
    <source>
        <dbReference type="EMBL" id="KIX08082.1"/>
    </source>
</evidence>
<dbReference type="OrthoDB" id="2405722at2759"/>
<dbReference type="AlphaFoldDB" id="A0A0D2G0Q1"/>
<dbReference type="STRING" id="1442369.A0A0D2G0Q1"/>
<evidence type="ECO:0000259" key="2">
    <source>
        <dbReference type="Pfam" id="PF08595"/>
    </source>
</evidence>
<dbReference type="PANTHER" id="PTHR28232">
    <property type="entry name" value="TRANSCRIPTIONAL REGULATORY PROTEIN RXT2"/>
    <property type="match status" value="1"/>
</dbReference>
<name>A0A0D2G0Q1_9EURO</name>
<feature type="compositionally biased region" description="Low complexity" evidence="1">
    <location>
        <begin position="365"/>
        <end position="374"/>
    </location>
</feature>
<dbReference type="VEuPathDB" id="FungiDB:Z518_02737"/>
<feature type="region of interest" description="Disordered" evidence="1">
    <location>
        <begin position="479"/>
        <end position="506"/>
    </location>
</feature>
<feature type="region of interest" description="Disordered" evidence="1">
    <location>
        <begin position="85"/>
        <end position="108"/>
    </location>
</feature>
<dbReference type="HOGENOM" id="CLU_030828_0_0_1"/>
<dbReference type="GO" id="GO:0033698">
    <property type="term" value="C:Rpd3L complex"/>
    <property type="evidence" value="ECO:0007669"/>
    <property type="project" value="TreeGrafter"/>
</dbReference>
<feature type="region of interest" description="Disordered" evidence="1">
    <location>
        <begin position="241"/>
        <end position="374"/>
    </location>
</feature>
<dbReference type="InterPro" id="IPR013904">
    <property type="entry name" value="RXT2_N"/>
</dbReference>